<reference evidence="1 2" key="1">
    <citation type="submission" date="2024-01" db="EMBL/GenBank/DDBJ databases">
        <authorList>
            <person name="Waweru B."/>
        </authorList>
    </citation>
    <scope>NUCLEOTIDE SEQUENCE [LARGE SCALE GENOMIC DNA]</scope>
</reference>
<proteinExistence type="predicted"/>
<dbReference type="EMBL" id="CAWUPB010001195">
    <property type="protein sequence ID" value="CAK7354608.1"/>
    <property type="molecule type" value="Genomic_DNA"/>
</dbReference>
<comment type="caution">
    <text evidence="1">The sequence shown here is derived from an EMBL/GenBank/DDBJ whole genome shotgun (WGS) entry which is preliminary data.</text>
</comment>
<dbReference type="AlphaFoldDB" id="A0AAV1SMB1"/>
<evidence type="ECO:0000313" key="2">
    <source>
        <dbReference type="Proteomes" id="UP001314170"/>
    </source>
</evidence>
<evidence type="ECO:0000313" key="1">
    <source>
        <dbReference type="EMBL" id="CAK7354608.1"/>
    </source>
</evidence>
<organism evidence="1 2">
    <name type="scientific">Dovyalis caffra</name>
    <dbReference type="NCBI Taxonomy" id="77055"/>
    <lineage>
        <taxon>Eukaryota</taxon>
        <taxon>Viridiplantae</taxon>
        <taxon>Streptophyta</taxon>
        <taxon>Embryophyta</taxon>
        <taxon>Tracheophyta</taxon>
        <taxon>Spermatophyta</taxon>
        <taxon>Magnoliopsida</taxon>
        <taxon>eudicotyledons</taxon>
        <taxon>Gunneridae</taxon>
        <taxon>Pentapetalae</taxon>
        <taxon>rosids</taxon>
        <taxon>fabids</taxon>
        <taxon>Malpighiales</taxon>
        <taxon>Salicaceae</taxon>
        <taxon>Flacourtieae</taxon>
        <taxon>Dovyalis</taxon>
    </lineage>
</organism>
<accession>A0AAV1SMB1</accession>
<dbReference type="Proteomes" id="UP001314170">
    <property type="component" value="Unassembled WGS sequence"/>
</dbReference>
<protein>
    <submittedName>
        <fullName evidence="1">Uncharacterized protein</fullName>
    </submittedName>
</protein>
<gene>
    <name evidence="1" type="ORF">DCAF_LOCUS25249</name>
</gene>
<name>A0AAV1SMB1_9ROSI</name>
<keyword evidence="2" id="KW-1185">Reference proteome</keyword>
<sequence length="105" mass="11644">MKDKFNRFTNSSLSPGTGSISMTKNFHGYGLLYRIADQLVYSCCGAELCIVKGGLGWPRESNMGDDRLQILDGSRRPGKTAAGEWLMGSREIRDRAQIKEGSRAR</sequence>